<protein>
    <submittedName>
        <fullName evidence="1">Uncharacterized protein</fullName>
    </submittedName>
</protein>
<gene>
    <name evidence="1" type="ORF">AMATHDRAFT_68779</name>
</gene>
<evidence type="ECO:0000313" key="1">
    <source>
        <dbReference type="EMBL" id="PFH46925.1"/>
    </source>
</evidence>
<accession>A0A2A9N896</accession>
<dbReference type="Proteomes" id="UP000242287">
    <property type="component" value="Unassembled WGS sequence"/>
</dbReference>
<keyword evidence="2" id="KW-1185">Reference proteome</keyword>
<sequence>MQRGREPMLTDHHQVNYQLPVRKILPLHRGFHSSSVPRYPISEQLLRRNANCLVYSSLDSSGMELPANPFISWAYDASQNAEICIYDQASCQHLQAELEH</sequence>
<dbReference type="AlphaFoldDB" id="A0A2A9N896"/>
<organism evidence="1 2">
    <name type="scientific">Amanita thiersii Skay4041</name>
    <dbReference type="NCBI Taxonomy" id="703135"/>
    <lineage>
        <taxon>Eukaryota</taxon>
        <taxon>Fungi</taxon>
        <taxon>Dikarya</taxon>
        <taxon>Basidiomycota</taxon>
        <taxon>Agaricomycotina</taxon>
        <taxon>Agaricomycetes</taxon>
        <taxon>Agaricomycetidae</taxon>
        <taxon>Agaricales</taxon>
        <taxon>Pluteineae</taxon>
        <taxon>Amanitaceae</taxon>
        <taxon>Amanita</taxon>
    </lineage>
</organism>
<proteinExistence type="predicted"/>
<reference evidence="1 2" key="1">
    <citation type="submission" date="2014-02" db="EMBL/GenBank/DDBJ databases">
        <title>Transposable element dynamics among asymbiotic and ectomycorrhizal Amanita fungi.</title>
        <authorList>
            <consortium name="DOE Joint Genome Institute"/>
            <person name="Hess J."/>
            <person name="Skrede I."/>
            <person name="Wolfe B."/>
            <person name="LaButti K."/>
            <person name="Ohm R.A."/>
            <person name="Grigoriev I.V."/>
            <person name="Pringle A."/>
        </authorList>
    </citation>
    <scope>NUCLEOTIDE SEQUENCE [LARGE SCALE GENOMIC DNA]</scope>
    <source>
        <strain evidence="1 2">SKay4041</strain>
    </source>
</reference>
<name>A0A2A9N896_9AGAR</name>
<dbReference type="EMBL" id="KZ302147">
    <property type="protein sequence ID" value="PFH46925.1"/>
    <property type="molecule type" value="Genomic_DNA"/>
</dbReference>
<evidence type="ECO:0000313" key="2">
    <source>
        <dbReference type="Proteomes" id="UP000242287"/>
    </source>
</evidence>